<evidence type="ECO:0000313" key="1">
    <source>
        <dbReference type="EMBL" id="KZM71947.1"/>
    </source>
</evidence>
<reference evidence="1 2" key="1">
    <citation type="submission" date="2016-04" db="EMBL/GenBank/DDBJ databases">
        <authorList>
            <person name="Evans L.H."/>
            <person name="Alamgir A."/>
            <person name="Owens N."/>
            <person name="Weber N.D."/>
            <person name="Virtaneva K."/>
            <person name="Barbian K."/>
            <person name="Babar A."/>
            <person name="Rosenke K."/>
        </authorList>
    </citation>
    <scope>NUCLEOTIDE SEQUENCE [LARGE SCALE GENOMIC DNA]</scope>
    <source>
        <strain evidence="1 2">IFM 0406</strain>
    </source>
</reference>
<name>A0A164L2B6_9NOCA</name>
<evidence type="ECO:0000313" key="2">
    <source>
        <dbReference type="Proteomes" id="UP000076512"/>
    </source>
</evidence>
<dbReference type="AlphaFoldDB" id="A0A164L2B6"/>
<proteinExistence type="predicted"/>
<dbReference type="EMBL" id="LWGR01000010">
    <property type="protein sequence ID" value="KZM71947.1"/>
    <property type="molecule type" value="Genomic_DNA"/>
</dbReference>
<dbReference type="Proteomes" id="UP000076512">
    <property type="component" value="Unassembled WGS sequence"/>
</dbReference>
<protein>
    <submittedName>
        <fullName evidence="1">Uncharacterized protein</fullName>
    </submittedName>
</protein>
<organism evidence="1 2">
    <name type="scientific">Nocardia terpenica</name>
    <dbReference type="NCBI Taxonomy" id="455432"/>
    <lineage>
        <taxon>Bacteria</taxon>
        <taxon>Bacillati</taxon>
        <taxon>Actinomycetota</taxon>
        <taxon>Actinomycetes</taxon>
        <taxon>Mycobacteriales</taxon>
        <taxon>Nocardiaceae</taxon>
        <taxon>Nocardia</taxon>
    </lineage>
</organism>
<accession>A0A164L2B6</accession>
<sequence>MMWRKPASIASPIAARVASSSMSPPAIFQMSACSAAMRRVADEAAADHDRRVRALHGFRATERLREPDVGTVEVERFGP</sequence>
<comment type="caution">
    <text evidence="1">The sequence shown here is derived from an EMBL/GenBank/DDBJ whole genome shotgun (WGS) entry which is preliminary data.</text>
</comment>
<keyword evidence="2" id="KW-1185">Reference proteome</keyword>
<gene>
    <name evidence="1" type="ORF">AWN90_37520</name>
</gene>